<feature type="transmembrane region" description="Helical" evidence="1">
    <location>
        <begin position="220"/>
        <end position="245"/>
    </location>
</feature>
<comment type="caution">
    <text evidence="2">The sequence shown here is derived from an EMBL/GenBank/DDBJ whole genome shotgun (WGS) entry which is preliminary data.</text>
</comment>
<evidence type="ECO:0000313" key="2">
    <source>
        <dbReference type="EMBL" id="KAF0975514.1"/>
    </source>
</evidence>
<dbReference type="AlphaFoldDB" id="A0A6A5BN70"/>
<keyword evidence="1" id="KW-0812">Transmembrane</keyword>
<protein>
    <submittedName>
        <fullName evidence="2">Uncharacterized protein</fullName>
    </submittedName>
</protein>
<organism evidence="2 3">
    <name type="scientific">Naegleria fowleri</name>
    <name type="common">Brain eating amoeba</name>
    <dbReference type="NCBI Taxonomy" id="5763"/>
    <lineage>
        <taxon>Eukaryota</taxon>
        <taxon>Discoba</taxon>
        <taxon>Heterolobosea</taxon>
        <taxon>Tetramitia</taxon>
        <taxon>Eutetramitia</taxon>
        <taxon>Vahlkampfiidae</taxon>
        <taxon>Naegleria</taxon>
    </lineage>
</organism>
<dbReference type="GeneID" id="68112726"/>
<dbReference type="VEuPathDB" id="AmoebaDB:NfTy_066800"/>
<evidence type="ECO:0000313" key="3">
    <source>
        <dbReference type="Proteomes" id="UP000444721"/>
    </source>
</evidence>
<dbReference type="EMBL" id="VFQX01000044">
    <property type="protein sequence ID" value="KAF0975514.1"/>
    <property type="molecule type" value="Genomic_DNA"/>
</dbReference>
<keyword evidence="1" id="KW-1133">Transmembrane helix</keyword>
<proteinExistence type="predicted"/>
<dbReference type="VEuPathDB" id="AmoebaDB:FDP41_005508"/>
<dbReference type="VEuPathDB" id="AmoebaDB:NF0116660"/>
<reference evidence="2 3" key="1">
    <citation type="journal article" date="2019" name="Sci. Rep.">
        <title>Nanopore sequencing improves the draft genome of the human pathogenic amoeba Naegleria fowleri.</title>
        <authorList>
            <person name="Liechti N."/>
            <person name="Schurch N."/>
            <person name="Bruggmann R."/>
            <person name="Wittwer M."/>
        </authorList>
    </citation>
    <scope>NUCLEOTIDE SEQUENCE [LARGE SCALE GENOMIC DNA]</scope>
    <source>
        <strain evidence="2 3">ATCC 30894</strain>
    </source>
</reference>
<sequence>MLSSSAPATSRKKYEPIIPKPLFYVSLVVTILGALVIIYRSYNISREFVQYGNVFFPLRLREGWFMGMLQNVKPILIYNIVFSIGFVYFLYGNCSIFLIAIALLIMELEKYSRKASSMIYFPGYLIYQYYSQANTMMDIDFIISFYLPTWRVIEACSAGKPISISCFVDSLATIWIILNNFERYPQMAYLLKKDEEKWSEYRQRQESTLNVEADFNLLHYFAYLFYVPLFVGGPVCGYTAFISYVKYSTQKSFHISN</sequence>
<gene>
    <name evidence="2" type="ORF">FDP41_005508</name>
</gene>
<dbReference type="Proteomes" id="UP000444721">
    <property type="component" value="Unassembled WGS sequence"/>
</dbReference>
<evidence type="ECO:0000256" key="1">
    <source>
        <dbReference type="SAM" id="Phobius"/>
    </source>
</evidence>
<dbReference type="RefSeq" id="XP_044560227.1">
    <property type="nucleotide sequence ID" value="XM_044709040.1"/>
</dbReference>
<feature type="transmembrane region" description="Helical" evidence="1">
    <location>
        <begin position="21"/>
        <end position="42"/>
    </location>
</feature>
<feature type="transmembrane region" description="Helical" evidence="1">
    <location>
        <begin position="75"/>
        <end position="105"/>
    </location>
</feature>
<keyword evidence="3" id="KW-1185">Reference proteome</keyword>
<accession>A0A6A5BN70</accession>
<dbReference type="OrthoDB" id="420606at2759"/>
<name>A0A6A5BN70_NAEFO</name>
<feature type="transmembrane region" description="Helical" evidence="1">
    <location>
        <begin position="161"/>
        <end position="178"/>
    </location>
</feature>
<keyword evidence="1" id="KW-0472">Membrane</keyword>